<dbReference type="SUPFAM" id="SSF49879">
    <property type="entry name" value="SMAD/FHA domain"/>
    <property type="match status" value="1"/>
</dbReference>
<sequence length="588" mass="64890">MPRSRRPAFWFDRSLESAGFLEQSLQPSFLAELDDAPHRAVVAAPHEFLADPDGRDGGPADQVPQLGADGLAVGIHVELDDGVFRTDPVQDPLGLDAERAGREGKHQDRVGLDEALRPGPDGLRVVVARQRLDELLLSVVQEVDNVPDPDRRARGLLASGVPAEGARGKACGRTGEEGQDGEERGEEQGFGGAEGGHGTPRNRFGACFRTRIRTKENETKDHDPVVSALPKKNGMSRRPPGSRWGNSGGGDRSGRWDRSDRHRDRNPRQDRPERQKPSVSDEDALRALLGSAEERSREREGRNQHHNQHRGGGRGSGRGSRDSDFRGRDKPSRSRWGNNDNNNDNNNSNRNNSTAYDRKRQRPTESEGDRDRHRPRADYYGPSRVEDETEGSEPATAEGGTDTKAPPEFKPNFGLSGALAKDTETGNVYKGVLLKFREPPEARAPNTRWRFYVFKPTPKPNHERSDRTSRGSAESDLVDTLHVGKQSAYLFGRNTDVADVPLLHPSLSGQHAVLQYRGVLAPPDRPGGPGRTVCKPYLMDLESTNGTFLNGVRIDPARYYELKKGDVLTFGASTREYVLLTENTTAVE</sequence>
<feature type="compositionally biased region" description="Gly residues" evidence="1">
    <location>
        <begin position="188"/>
        <end position="198"/>
    </location>
</feature>
<dbReference type="EMBL" id="CAACVS010000015">
    <property type="protein sequence ID" value="VEU33977.1"/>
    <property type="molecule type" value="Genomic_DNA"/>
</dbReference>
<accession>A0A448YVZ2</accession>
<dbReference type="PANTHER" id="PTHR23308">
    <property type="entry name" value="NUCLEAR INHIBITOR OF PROTEIN PHOSPHATASE-1"/>
    <property type="match status" value="1"/>
</dbReference>
<name>A0A448YVZ2_9STRA</name>
<feature type="compositionally biased region" description="Basic and acidic residues" evidence="1">
    <location>
        <begin position="460"/>
        <end position="469"/>
    </location>
</feature>
<dbReference type="InterPro" id="IPR008984">
    <property type="entry name" value="SMAD_FHA_dom_sf"/>
</dbReference>
<gene>
    <name evidence="3" type="ORF">PSNMU_V1.4_AUG-EV-PASAV3_0007060</name>
</gene>
<keyword evidence="4" id="KW-1185">Reference proteome</keyword>
<dbReference type="InterPro" id="IPR000253">
    <property type="entry name" value="FHA_dom"/>
</dbReference>
<feature type="region of interest" description="Disordered" evidence="1">
    <location>
        <begin position="454"/>
        <end position="475"/>
    </location>
</feature>
<feature type="compositionally biased region" description="Basic and acidic residues" evidence="1">
    <location>
        <begin position="356"/>
        <end position="372"/>
    </location>
</feature>
<dbReference type="AlphaFoldDB" id="A0A448YVZ2"/>
<dbReference type="PROSITE" id="PS50006">
    <property type="entry name" value="FHA_DOMAIN"/>
    <property type="match status" value="1"/>
</dbReference>
<evidence type="ECO:0000313" key="3">
    <source>
        <dbReference type="EMBL" id="VEU33977.1"/>
    </source>
</evidence>
<dbReference type="SMART" id="SM00240">
    <property type="entry name" value="FHA"/>
    <property type="match status" value="1"/>
</dbReference>
<dbReference type="InterPro" id="IPR050923">
    <property type="entry name" value="Cell_Proc_Reg/RNA_Proc"/>
</dbReference>
<evidence type="ECO:0000259" key="2">
    <source>
        <dbReference type="PROSITE" id="PS50006"/>
    </source>
</evidence>
<evidence type="ECO:0000256" key="1">
    <source>
        <dbReference type="SAM" id="MobiDB-lite"/>
    </source>
</evidence>
<protein>
    <recommendedName>
        <fullName evidence="2">FHA domain-containing protein</fullName>
    </recommendedName>
</protein>
<feature type="compositionally biased region" description="Basic and acidic residues" evidence="1">
    <location>
        <begin position="292"/>
        <end position="303"/>
    </location>
</feature>
<feature type="compositionally biased region" description="Basic and acidic residues" evidence="1">
    <location>
        <begin position="213"/>
        <end position="224"/>
    </location>
</feature>
<proteinExistence type="predicted"/>
<dbReference type="Gene3D" id="2.60.200.20">
    <property type="match status" value="1"/>
</dbReference>
<organism evidence="3 4">
    <name type="scientific">Pseudo-nitzschia multistriata</name>
    <dbReference type="NCBI Taxonomy" id="183589"/>
    <lineage>
        <taxon>Eukaryota</taxon>
        <taxon>Sar</taxon>
        <taxon>Stramenopiles</taxon>
        <taxon>Ochrophyta</taxon>
        <taxon>Bacillariophyta</taxon>
        <taxon>Bacillariophyceae</taxon>
        <taxon>Bacillariophycidae</taxon>
        <taxon>Bacillariales</taxon>
        <taxon>Bacillariaceae</taxon>
        <taxon>Pseudo-nitzschia</taxon>
    </lineage>
</organism>
<feature type="compositionally biased region" description="Basic and acidic residues" evidence="1">
    <location>
        <begin position="319"/>
        <end position="332"/>
    </location>
</feature>
<dbReference type="Proteomes" id="UP000291116">
    <property type="component" value="Unassembled WGS sequence"/>
</dbReference>
<reference evidence="3 4" key="1">
    <citation type="submission" date="2019-01" db="EMBL/GenBank/DDBJ databases">
        <authorList>
            <person name="Ferrante I. M."/>
        </authorList>
    </citation>
    <scope>NUCLEOTIDE SEQUENCE [LARGE SCALE GENOMIC DNA]</scope>
    <source>
        <strain evidence="3 4">B856</strain>
    </source>
</reference>
<feature type="compositionally biased region" description="Low complexity" evidence="1">
    <location>
        <begin position="338"/>
        <end position="353"/>
    </location>
</feature>
<feature type="compositionally biased region" description="Basic and acidic residues" evidence="1">
    <location>
        <begin position="252"/>
        <end position="276"/>
    </location>
</feature>
<feature type="compositionally biased region" description="Low complexity" evidence="1">
    <location>
        <begin position="236"/>
        <end position="245"/>
    </location>
</feature>
<feature type="domain" description="FHA" evidence="2">
    <location>
        <begin position="489"/>
        <end position="554"/>
    </location>
</feature>
<feature type="region of interest" description="Disordered" evidence="1">
    <location>
        <begin position="146"/>
        <end position="411"/>
    </location>
</feature>
<dbReference type="OrthoDB" id="444265at2759"/>
<dbReference type="Pfam" id="PF00498">
    <property type="entry name" value="FHA"/>
    <property type="match status" value="1"/>
</dbReference>
<evidence type="ECO:0000313" key="4">
    <source>
        <dbReference type="Proteomes" id="UP000291116"/>
    </source>
</evidence>